<dbReference type="InterPro" id="IPR003959">
    <property type="entry name" value="ATPase_AAA_core"/>
</dbReference>
<gene>
    <name evidence="3" type="primary">atad5b</name>
</gene>
<dbReference type="PANTHER" id="PTHR23389">
    <property type="entry name" value="CHROMOSOME TRANSMISSION FIDELITY FACTOR 18"/>
    <property type="match status" value="1"/>
</dbReference>
<feature type="domain" description="AAA+ ATPase" evidence="2">
    <location>
        <begin position="334"/>
        <end position="580"/>
    </location>
</feature>
<protein>
    <submittedName>
        <fullName evidence="3">Atad5b</fullName>
    </submittedName>
</protein>
<feature type="region of interest" description="Disordered" evidence="1">
    <location>
        <begin position="1"/>
        <end position="55"/>
    </location>
</feature>
<proteinExistence type="evidence at transcript level"/>
<name>A0AA49GMR2_CRYCE</name>
<dbReference type="SMART" id="SM00382">
    <property type="entry name" value="AAA"/>
    <property type="match status" value="1"/>
</dbReference>
<feature type="compositionally biased region" description="Polar residues" evidence="1">
    <location>
        <begin position="427"/>
        <end position="442"/>
    </location>
</feature>
<feature type="compositionally biased region" description="Polar residues" evidence="1">
    <location>
        <begin position="27"/>
        <end position="37"/>
    </location>
</feature>
<evidence type="ECO:0000256" key="1">
    <source>
        <dbReference type="SAM" id="MobiDB-lite"/>
    </source>
</evidence>
<reference evidence="3" key="1">
    <citation type="journal article" date="2023" name="Eur J">
        <title>Lymphocyte pathway analysis using naturally lymphocyte-deficient fish.</title>
        <authorList>
            <person name="Zhang G."/>
            <person name="Swann J."/>
            <person name="Felder M."/>
            <person name="O'Meara C."/>
            <person name="Boehm T."/>
        </authorList>
    </citation>
    <scope>NUCLEOTIDE SEQUENCE</scope>
</reference>
<feature type="region of interest" description="Disordered" evidence="1">
    <location>
        <begin position="466"/>
        <end position="496"/>
    </location>
</feature>
<reference evidence="3" key="2">
    <citation type="submission" date="2023-07" db="EMBL/GenBank/DDBJ databases">
        <authorList>
            <person name="Zhang G."/>
            <person name="Swann J.B."/>
            <person name="Felder M."/>
            <person name="O'Meara C."/>
            <person name="Boehm T."/>
        </authorList>
    </citation>
    <scope>NUCLEOTIDE SEQUENCE</scope>
</reference>
<feature type="region of interest" description="Disordered" evidence="1">
    <location>
        <begin position="405"/>
        <end position="451"/>
    </location>
</feature>
<feature type="compositionally biased region" description="Basic and acidic residues" evidence="1">
    <location>
        <begin position="299"/>
        <end position="310"/>
    </location>
</feature>
<feature type="region of interest" description="Disordered" evidence="1">
    <location>
        <begin position="768"/>
        <end position="791"/>
    </location>
</feature>
<dbReference type="AlphaFoldDB" id="A0AA49GMR2"/>
<dbReference type="GO" id="GO:0005634">
    <property type="term" value="C:nucleus"/>
    <property type="evidence" value="ECO:0007669"/>
    <property type="project" value="TreeGrafter"/>
</dbReference>
<feature type="region of interest" description="Disordered" evidence="1">
    <location>
        <begin position="647"/>
        <end position="720"/>
    </location>
</feature>
<feature type="region of interest" description="Disordered" evidence="1">
    <location>
        <begin position="176"/>
        <end position="203"/>
    </location>
</feature>
<dbReference type="GO" id="GO:0005524">
    <property type="term" value="F:ATP binding"/>
    <property type="evidence" value="ECO:0007669"/>
    <property type="project" value="InterPro"/>
</dbReference>
<dbReference type="SUPFAM" id="SSF52540">
    <property type="entry name" value="P-loop containing nucleoside triphosphate hydrolases"/>
    <property type="match status" value="1"/>
</dbReference>
<sequence length="942" mass="102470">MRNKLKRSKKSADASSSPSKDPPRTSEVITAVSSESRGSAGETEPGKHGSDVAAAGISATHVLEQRRTTVSGGIRVAPIFLRHNESDRGSDCRSGRPAERRSALQVKESEERLSAGSQLTERKGPGTGPPAPSDLHSCLREIQTSNPAFPARAVFSTLQRKTCLQHSNQLNMCRHDLKEKRKLRDESPERMPKRLRSGLTGGSVGMGQCQDVLMVRKQPSRTQRLKLQSGSPAETVSVSEWRRTQLLKTPDVIQRSSFDDVLWTDKYSPQHSSEVVGNSASVSKLQWLKKWKLRAVKDERRKAEERKPEENSNSWDCGDFQGEAGEEDDREEPLCNAMLITGPPGTGKTASVYACSQELGFKVFEVNCSSARSGCHVLSQLREATQSHLVEIPGKDPLKPAYLNNYSSASKSETGRRYSRKTAALKNVTSTSKRRVPQNSGRSGRKGKARAATVSLASYFTMRAKAAHSHAGGPPPSVKPGSKTSGSYPPGSNKAVTRSRQTATSLILFEEVDVIFDVDFGFLAAIKTFMTSTKRPVVLTTNKTVTTFKVNVCSYLQLVGLAENARLARDDAIELLGVYGGDVRRCLLQLQLWAHSGGGRAPCAQTVKLLGLLAESWRRCVPLLYSNLELLLGASVCSGPRSDLASPNDHIQQLRGGSVDPRASTPGSKSVISRLSRRKYTSKSDATSSSSSSSGMTQTPGKTSILLAGAPSRDKTDQQAAKVANDRLAALSDFFDLMSCLDSTMPAAAPLVSGSCRPGAFVWTGGEIKDGLSDETSEEEDGVDGGSSEERLSDIRAAVEGLGCRRCLRRMSEASAEARIHREELGGASWRRPMETRTSPASSRGQRLSFSFQPPWLPVSQRRYKLSKKLLGGGSLGLLGNRNAVSVDYIPVLRGICRFQREQRREEPVCLNYIGSKNLGLSKSTIQLLAEDFSECRTHILI</sequence>
<dbReference type="EMBL" id="OR295600">
    <property type="protein sequence ID" value="WKN12654.1"/>
    <property type="molecule type" value="mRNA"/>
</dbReference>
<dbReference type="Gene3D" id="3.40.50.300">
    <property type="entry name" value="P-loop containing nucleotide triphosphate hydrolases"/>
    <property type="match status" value="1"/>
</dbReference>
<dbReference type="GO" id="GO:0061860">
    <property type="term" value="F:DNA clamp unloader activity"/>
    <property type="evidence" value="ECO:0007669"/>
    <property type="project" value="TreeGrafter"/>
</dbReference>
<evidence type="ECO:0000313" key="3">
    <source>
        <dbReference type="EMBL" id="WKN12654.1"/>
    </source>
</evidence>
<dbReference type="InterPro" id="IPR003593">
    <property type="entry name" value="AAA+_ATPase"/>
</dbReference>
<feature type="compositionally biased region" description="Basic and acidic residues" evidence="1">
    <location>
        <begin position="85"/>
        <end position="113"/>
    </location>
</feature>
<dbReference type="InterPro" id="IPR027417">
    <property type="entry name" value="P-loop_NTPase"/>
</dbReference>
<feature type="region of interest" description="Disordered" evidence="1">
    <location>
        <begin position="299"/>
        <end position="331"/>
    </location>
</feature>
<dbReference type="GO" id="GO:0003677">
    <property type="term" value="F:DNA binding"/>
    <property type="evidence" value="ECO:0007669"/>
    <property type="project" value="TreeGrafter"/>
</dbReference>
<dbReference type="Pfam" id="PF00004">
    <property type="entry name" value="AAA"/>
    <property type="match status" value="1"/>
</dbReference>
<accession>A0AA49GMR2</accession>
<dbReference type="PANTHER" id="PTHR23389:SF21">
    <property type="entry name" value="ATPASE FAMILY AAA DOMAIN-CONTAINING PROTEIN 5"/>
    <property type="match status" value="1"/>
</dbReference>
<feature type="region of interest" description="Disordered" evidence="1">
    <location>
        <begin position="85"/>
        <end position="136"/>
    </location>
</feature>
<feature type="compositionally biased region" description="Acidic residues" evidence="1">
    <location>
        <begin position="773"/>
        <end position="783"/>
    </location>
</feature>
<feature type="compositionally biased region" description="Basic and acidic residues" evidence="1">
    <location>
        <begin position="176"/>
        <end position="192"/>
    </location>
</feature>
<dbReference type="GO" id="GO:0016887">
    <property type="term" value="F:ATP hydrolysis activity"/>
    <property type="evidence" value="ECO:0007669"/>
    <property type="project" value="InterPro"/>
</dbReference>
<organism evidence="3">
    <name type="scientific">Cryptopsaras couesii</name>
    <name type="common">Triplewart seadevil</name>
    <dbReference type="NCBI Taxonomy" id="412659"/>
    <lineage>
        <taxon>Eukaryota</taxon>
        <taxon>Metazoa</taxon>
        <taxon>Chordata</taxon>
        <taxon>Craniata</taxon>
        <taxon>Vertebrata</taxon>
        <taxon>Euteleostomi</taxon>
        <taxon>Actinopterygii</taxon>
        <taxon>Neopterygii</taxon>
        <taxon>Teleostei</taxon>
        <taxon>Neoteleostei</taxon>
        <taxon>Acanthomorphata</taxon>
        <taxon>Eupercaria</taxon>
        <taxon>Lophiiformes</taxon>
        <taxon>Ceratioidei</taxon>
        <taxon>Ceratiidae</taxon>
        <taxon>Cryptopsaras</taxon>
    </lineage>
</organism>
<evidence type="ECO:0000259" key="2">
    <source>
        <dbReference type="SMART" id="SM00382"/>
    </source>
</evidence>